<dbReference type="SUPFAM" id="SSF81383">
    <property type="entry name" value="F-box domain"/>
    <property type="match status" value="1"/>
</dbReference>
<dbReference type="EMBL" id="OZ075118">
    <property type="protein sequence ID" value="CAL5089498.1"/>
    <property type="molecule type" value="Genomic_DNA"/>
</dbReference>
<dbReference type="InterPro" id="IPR055411">
    <property type="entry name" value="LRR_FXL15/At3g58940/PEG3-like"/>
</dbReference>
<evidence type="ECO:0000259" key="1">
    <source>
        <dbReference type="PROSITE" id="PS50181"/>
    </source>
</evidence>
<proteinExistence type="predicted"/>
<dbReference type="InterPro" id="IPR053781">
    <property type="entry name" value="F-box_AtFBL13-like"/>
</dbReference>
<dbReference type="SUPFAM" id="SSF52047">
    <property type="entry name" value="RNI-like"/>
    <property type="match status" value="1"/>
</dbReference>
<dbReference type="PROSITE" id="PS50181">
    <property type="entry name" value="FBOX"/>
    <property type="match status" value="1"/>
</dbReference>
<evidence type="ECO:0000313" key="3">
    <source>
        <dbReference type="Proteomes" id="UP001497457"/>
    </source>
</evidence>
<dbReference type="InterPro" id="IPR036047">
    <property type="entry name" value="F-box-like_dom_sf"/>
</dbReference>
<name>A0ABC9G920_9POAL</name>
<dbReference type="Pfam" id="PF00646">
    <property type="entry name" value="F-box"/>
    <property type="match status" value="1"/>
</dbReference>
<dbReference type="Pfam" id="PF24758">
    <property type="entry name" value="LRR_At5g56370"/>
    <property type="match status" value="1"/>
</dbReference>
<reference evidence="2" key="1">
    <citation type="submission" date="2024-10" db="EMBL/GenBank/DDBJ databases">
        <authorList>
            <person name="Ryan C."/>
        </authorList>
    </citation>
    <scope>NUCLEOTIDE SEQUENCE [LARGE SCALE GENOMIC DNA]</scope>
</reference>
<gene>
    <name evidence="2" type="ORF">URODEC1_LOCUS113385</name>
</gene>
<dbReference type="PANTHER" id="PTHR34223">
    <property type="entry name" value="OS11G0201299 PROTEIN"/>
    <property type="match status" value="1"/>
</dbReference>
<dbReference type="Gene3D" id="3.80.10.10">
    <property type="entry name" value="Ribonuclease Inhibitor"/>
    <property type="match status" value="1"/>
</dbReference>
<dbReference type="CDD" id="cd22160">
    <property type="entry name" value="F-box_AtFBL13-like"/>
    <property type="match status" value="1"/>
</dbReference>
<accession>A0ABC9G920</accession>
<evidence type="ECO:0000313" key="2">
    <source>
        <dbReference type="EMBL" id="CAL5089498.1"/>
    </source>
</evidence>
<dbReference type="InterPro" id="IPR001810">
    <property type="entry name" value="F-box_dom"/>
</dbReference>
<dbReference type="Proteomes" id="UP001497457">
    <property type="component" value="Chromosome 8b"/>
</dbReference>
<dbReference type="InterPro" id="IPR053197">
    <property type="entry name" value="F-box_SCFL_complex_component"/>
</dbReference>
<organism evidence="2 3">
    <name type="scientific">Urochloa decumbens</name>
    <dbReference type="NCBI Taxonomy" id="240449"/>
    <lineage>
        <taxon>Eukaryota</taxon>
        <taxon>Viridiplantae</taxon>
        <taxon>Streptophyta</taxon>
        <taxon>Embryophyta</taxon>
        <taxon>Tracheophyta</taxon>
        <taxon>Spermatophyta</taxon>
        <taxon>Magnoliopsida</taxon>
        <taxon>Liliopsida</taxon>
        <taxon>Poales</taxon>
        <taxon>Poaceae</taxon>
        <taxon>PACMAD clade</taxon>
        <taxon>Panicoideae</taxon>
        <taxon>Panicodae</taxon>
        <taxon>Paniceae</taxon>
        <taxon>Melinidinae</taxon>
        <taxon>Urochloa</taxon>
    </lineage>
</organism>
<dbReference type="AlphaFoldDB" id="A0ABC9G920"/>
<dbReference type="Gene3D" id="1.20.1280.50">
    <property type="match status" value="1"/>
</dbReference>
<dbReference type="InterPro" id="IPR032675">
    <property type="entry name" value="LRR_dom_sf"/>
</dbReference>
<feature type="domain" description="F-box" evidence="1">
    <location>
        <begin position="18"/>
        <end position="54"/>
    </location>
</feature>
<sequence>MMQPETTMKRAGGPTGAVDRLSALPDALLHAILFFLPSPQVVRTCVLSQRWRHLWRSAPCIKINEQDFGFSAGISKVPLEERWAQFDGFATNLLRSLDNTSPLDEFWLCSRVYNQCDVDRWIRRGIEYCPAELQVLIVGRDNRFKLPHMASSSFHRLKRLRLLNVDLDGQFADLLPACPVMEDLELGSCKFSGDFSQGITSFTLKKLALDYCKNNTSHPLVVTAPSLSHLDLSYGCYQAGITLSKMDSLVEAMIEITENLTLSQSTLRGLLGRLFNVTSLELSGFEAKVMLNSKSNILPIFCNMRTLCLRSCFLDECELSDKLEALGCFLQKAPCLEELTLLCSMFSSSSDSEWDTGRKNITLRHQERKTFQCHKLKLIKVVYDYDHDHRLIELVWSLERSLPDVDIELTKEEW</sequence>
<dbReference type="PANTHER" id="PTHR34223:SF70">
    <property type="entry name" value="F-BOX DOMAIN-CONTAINING PROTEIN"/>
    <property type="match status" value="1"/>
</dbReference>
<protein>
    <recommendedName>
        <fullName evidence="1">F-box domain-containing protein</fullName>
    </recommendedName>
</protein>
<keyword evidence="3" id="KW-1185">Reference proteome</keyword>